<keyword evidence="4" id="KW-1185">Reference proteome</keyword>
<reference evidence="3" key="1">
    <citation type="submission" date="2023-06" db="EMBL/GenBank/DDBJ databases">
        <authorList>
            <person name="Delattre M."/>
        </authorList>
    </citation>
    <scope>NUCLEOTIDE SEQUENCE</scope>
    <source>
        <strain evidence="3">AF72</strain>
    </source>
</reference>
<dbReference type="Proteomes" id="UP001177023">
    <property type="component" value="Unassembled WGS sequence"/>
</dbReference>
<feature type="region of interest" description="Disordered" evidence="1">
    <location>
        <begin position="214"/>
        <end position="240"/>
    </location>
</feature>
<dbReference type="SUPFAM" id="SSF50729">
    <property type="entry name" value="PH domain-like"/>
    <property type="match status" value="1"/>
</dbReference>
<feature type="non-terminal residue" evidence="3">
    <location>
        <position position="543"/>
    </location>
</feature>
<accession>A0AA36DBG3</accession>
<dbReference type="AlphaFoldDB" id="A0AA36DBG3"/>
<evidence type="ECO:0000313" key="3">
    <source>
        <dbReference type="EMBL" id="CAJ0583200.1"/>
    </source>
</evidence>
<evidence type="ECO:0000313" key="4">
    <source>
        <dbReference type="Proteomes" id="UP001177023"/>
    </source>
</evidence>
<organism evidence="3 4">
    <name type="scientific">Mesorhabditis spiculigera</name>
    <dbReference type="NCBI Taxonomy" id="96644"/>
    <lineage>
        <taxon>Eukaryota</taxon>
        <taxon>Metazoa</taxon>
        <taxon>Ecdysozoa</taxon>
        <taxon>Nematoda</taxon>
        <taxon>Chromadorea</taxon>
        <taxon>Rhabditida</taxon>
        <taxon>Rhabditina</taxon>
        <taxon>Rhabditomorpha</taxon>
        <taxon>Rhabditoidea</taxon>
        <taxon>Rhabditidae</taxon>
        <taxon>Mesorhabditinae</taxon>
        <taxon>Mesorhabditis</taxon>
    </lineage>
</organism>
<feature type="domain" description="PH" evidence="2">
    <location>
        <begin position="9"/>
        <end position="127"/>
    </location>
</feature>
<dbReference type="InterPro" id="IPR001849">
    <property type="entry name" value="PH_domain"/>
</dbReference>
<dbReference type="SMART" id="SM00233">
    <property type="entry name" value="PH"/>
    <property type="match status" value="1"/>
</dbReference>
<protein>
    <recommendedName>
        <fullName evidence="2">PH domain-containing protein</fullName>
    </recommendedName>
</protein>
<gene>
    <name evidence="3" type="ORF">MSPICULIGERA_LOCUS21293</name>
</gene>
<name>A0AA36DBG3_9BILA</name>
<evidence type="ECO:0000256" key="1">
    <source>
        <dbReference type="SAM" id="MobiDB-lite"/>
    </source>
</evidence>
<comment type="caution">
    <text evidence="3">The sequence shown here is derived from an EMBL/GenBank/DDBJ whole genome shotgun (WGS) entry which is preliminary data.</text>
</comment>
<dbReference type="EMBL" id="CATQJA010002665">
    <property type="protein sequence ID" value="CAJ0583200.1"/>
    <property type="molecule type" value="Genomic_DNA"/>
</dbReference>
<sequence length="543" mass="61400">MLSKRGYRVLKCGTLKKKTTSMVGLFFKKEKVIYEDPIQCHLCLHRETLYLEWYKNNEDCLTHQGRLQPLLDRTIYKVQVDMKDENTFVLINTDNPKDESDVVHWTAPNVRLRDEWVEAIEKGLEGLGVYLGAKRSPFYQFNLKPWWKEVAVEKDYSMLENDIDEELCPAMIEAIATRDAARKASMENSALYATTSNGHNKAPLAVTSPEFEISGCESPSEQEEVPETFAPPTPFPRPTPKKDFVFNEKETASPLDIAIPPPSQDQAASATGAYGVPRAYDIPRHLAALSPSCEKRLSSALSTTSIASSSTDSRGSADLKEPRRVSISFLAPYVENGYEKPRRSSMHTLPSLKQLRDISISLTMMIENVIIVDVGRRLWFVWCFLDDSYAFPGSLAGLEKSTIKFPVSSGSGDELVKVGKCPVGDLEGLHSLYHREIESRKSAPTALHTCVASQRPFPHILMQAKIHLPSLLRRKATDKYIGFAGEPPAAQPYSRDAEFEKRLISVWPGQSFTITLQPYDFIRELKRQLRKIPYYTYYLDTEK</sequence>
<evidence type="ECO:0000259" key="2">
    <source>
        <dbReference type="SMART" id="SM00233"/>
    </source>
</evidence>
<proteinExistence type="predicted"/>
<feature type="compositionally biased region" description="Pro residues" evidence="1">
    <location>
        <begin position="229"/>
        <end position="238"/>
    </location>
</feature>